<comment type="caution">
    <text evidence="1">The sequence shown here is derived from an EMBL/GenBank/DDBJ whole genome shotgun (WGS) entry which is preliminary data.</text>
</comment>
<sequence>MVSLAGLKLGDELVGGLHPKLGVFDSLEAAYGCRVDVARQHVWLVGRIYMRGLDFPICYSVEVVLKVVRDEQLIEAVTRSEV</sequence>
<dbReference type="Proteomes" id="UP001142292">
    <property type="component" value="Unassembled WGS sequence"/>
</dbReference>
<reference evidence="1" key="1">
    <citation type="journal article" date="2014" name="Int. J. Syst. Evol. Microbiol.">
        <title>Complete genome of a new Firmicutes species belonging to the dominant human colonic microbiota ('Ruminococcus bicirculans') reveals two chromosomes and a selective capacity to utilize plant glucans.</title>
        <authorList>
            <consortium name="NISC Comparative Sequencing Program"/>
            <person name="Wegmann U."/>
            <person name="Louis P."/>
            <person name="Goesmann A."/>
            <person name="Henrissat B."/>
            <person name="Duncan S.H."/>
            <person name="Flint H.J."/>
        </authorList>
    </citation>
    <scope>NUCLEOTIDE SEQUENCE</scope>
    <source>
        <strain evidence="1">VKM Ac-1246</strain>
    </source>
</reference>
<name>A0ABQ5T2F8_9ACTN</name>
<reference evidence="1" key="2">
    <citation type="submission" date="2023-01" db="EMBL/GenBank/DDBJ databases">
        <authorList>
            <person name="Sun Q."/>
            <person name="Evtushenko L."/>
        </authorList>
    </citation>
    <scope>NUCLEOTIDE SEQUENCE</scope>
    <source>
        <strain evidence="1">VKM Ac-1246</strain>
    </source>
</reference>
<protein>
    <submittedName>
        <fullName evidence="1">Uncharacterized protein</fullName>
    </submittedName>
</protein>
<evidence type="ECO:0000313" key="1">
    <source>
        <dbReference type="EMBL" id="GLJ70434.1"/>
    </source>
</evidence>
<dbReference type="EMBL" id="BSEL01000012">
    <property type="protein sequence ID" value="GLJ70434.1"/>
    <property type="molecule type" value="Genomic_DNA"/>
</dbReference>
<gene>
    <name evidence="1" type="ORF">GCM10017579_44700</name>
</gene>
<accession>A0ABQ5T2F8</accession>
<evidence type="ECO:0000313" key="2">
    <source>
        <dbReference type="Proteomes" id="UP001142292"/>
    </source>
</evidence>
<organism evidence="1 2">
    <name type="scientific">Nocardioides luteus</name>
    <dbReference type="NCBI Taxonomy" id="1844"/>
    <lineage>
        <taxon>Bacteria</taxon>
        <taxon>Bacillati</taxon>
        <taxon>Actinomycetota</taxon>
        <taxon>Actinomycetes</taxon>
        <taxon>Propionibacteriales</taxon>
        <taxon>Nocardioidaceae</taxon>
        <taxon>Nocardioides</taxon>
    </lineage>
</organism>
<keyword evidence="2" id="KW-1185">Reference proteome</keyword>
<proteinExistence type="predicted"/>